<evidence type="ECO:0000259" key="6">
    <source>
        <dbReference type="PROSITE" id="PS51764"/>
    </source>
</evidence>
<dbReference type="Proteomes" id="UP000231693">
    <property type="component" value="Unassembled WGS sequence"/>
</dbReference>
<dbReference type="PROSITE" id="PS51764">
    <property type="entry name" value="GH26"/>
    <property type="match status" value="1"/>
</dbReference>
<dbReference type="SUPFAM" id="SSF51445">
    <property type="entry name" value="(Trans)glycosidases"/>
    <property type="match status" value="1"/>
</dbReference>
<dbReference type="EMBL" id="PGFE01000001">
    <property type="protein sequence ID" value="PJJ77128.1"/>
    <property type="molecule type" value="Genomic_DNA"/>
</dbReference>
<name>A0A2M9CZG2_9CELL</name>
<evidence type="ECO:0000256" key="1">
    <source>
        <dbReference type="ARBA" id="ARBA00007754"/>
    </source>
</evidence>
<evidence type="ECO:0000256" key="2">
    <source>
        <dbReference type="ARBA" id="ARBA00022801"/>
    </source>
</evidence>
<dbReference type="GO" id="GO:0016985">
    <property type="term" value="F:mannan endo-1,4-beta-mannosidase activity"/>
    <property type="evidence" value="ECO:0007669"/>
    <property type="project" value="InterPro"/>
</dbReference>
<dbReference type="RefSeq" id="WP_100421564.1">
    <property type="nucleotide sequence ID" value="NZ_BOOX01000004.1"/>
</dbReference>
<comment type="similarity">
    <text evidence="1 4">Belongs to the glycosyl hydrolase 26 family.</text>
</comment>
<keyword evidence="2 4" id="KW-0378">Hydrolase</keyword>
<evidence type="ECO:0000313" key="8">
    <source>
        <dbReference type="Proteomes" id="UP000231693"/>
    </source>
</evidence>
<evidence type="ECO:0000256" key="5">
    <source>
        <dbReference type="SAM" id="SignalP"/>
    </source>
</evidence>
<gene>
    <name evidence="7" type="ORF">CLV28_0342</name>
</gene>
<evidence type="ECO:0000256" key="3">
    <source>
        <dbReference type="ARBA" id="ARBA00023295"/>
    </source>
</evidence>
<dbReference type="GO" id="GO:0006080">
    <property type="term" value="P:substituted mannan metabolic process"/>
    <property type="evidence" value="ECO:0007669"/>
    <property type="project" value="InterPro"/>
</dbReference>
<organism evidence="7 8">
    <name type="scientific">Sediminihabitans luteus</name>
    <dbReference type="NCBI Taxonomy" id="1138585"/>
    <lineage>
        <taxon>Bacteria</taxon>
        <taxon>Bacillati</taxon>
        <taxon>Actinomycetota</taxon>
        <taxon>Actinomycetes</taxon>
        <taxon>Micrococcales</taxon>
        <taxon>Cellulomonadaceae</taxon>
        <taxon>Sediminihabitans</taxon>
    </lineage>
</organism>
<evidence type="ECO:0000313" key="7">
    <source>
        <dbReference type="EMBL" id="PJJ77128.1"/>
    </source>
</evidence>
<dbReference type="Pfam" id="PF02156">
    <property type="entry name" value="Glyco_hydro_26"/>
    <property type="match status" value="1"/>
</dbReference>
<dbReference type="Gene3D" id="3.20.20.80">
    <property type="entry name" value="Glycosidases"/>
    <property type="match status" value="1"/>
</dbReference>
<feature type="domain" description="GH26" evidence="6">
    <location>
        <begin position="28"/>
        <end position="325"/>
    </location>
</feature>
<reference evidence="7 8" key="1">
    <citation type="submission" date="2017-11" db="EMBL/GenBank/DDBJ databases">
        <title>Genomic Encyclopedia of Archaeal and Bacterial Type Strains, Phase II (KMG-II): From Individual Species to Whole Genera.</title>
        <authorList>
            <person name="Goeker M."/>
        </authorList>
    </citation>
    <scope>NUCLEOTIDE SEQUENCE [LARGE SCALE GENOMIC DNA]</scope>
    <source>
        <strain evidence="7 8">DSM 25478</strain>
    </source>
</reference>
<protein>
    <submittedName>
        <fullName evidence="7">Glycosyl hydrolase family 26</fullName>
    </submittedName>
</protein>
<dbReference type="InterPro" id="IPR017853">
    <property type="entry name" value="GH"/>
</dbReference>
<dbReference type="OrthoDB" id="9816550at2"/>
<accession>A0A2M9CZG2</accession>
<proteinExistence type="inferred from homology"/>
<dbReference type="InterPro" id="IPR022790">
    <property type="entry name" value="GH26_dom"/>
</dbReference>
<feature type="active site" description="Proton donor" evidence="4">
    <location>
        <position position="156"/>
    </location>
</feature>
<keyword evidence="5" id="KW-0732">Signal</keyword>
<sequence length="327" mass="34370">MSWTPPPTRPVAAALVLALSLLTGCAAQGAPDPAPSATGEPEGSRGRLAWGAYVADDGEESSDLDVVTEMTGRPLDYVHLFAATGDDVPLAALDDARARGATPLVTLEPWEPGQGVDQPGYALARVADGDHDADLERWAAALADQDGPVLLRFAHEMNGDWYPWAVGVNGNTADDYLAAWAHLRDVLDAAGASRVQLVWAPNVPLDGASDDVAAAFPGPDAVDVLGLDGYNWGDGDGHAWEDPDELFGPGLAMLDALDGDRPVLVTEVASVEGPGPEDKARWVGDLVDLLATTPGVVGLVWFQTVKERDWRLNSTQASQEALRTALG</sequence>
<comment type="caution">
    <text evidence="7">The sequence shown here is derived from an EMBL/GenBank/DDBJ whole genome shotgun (WGS) entry which is preliminary data.</text>
</comment>
<dbReference type="PANTHER" id="PTHR40079:SF4">
    <property type="entry name" value="GH26 DOMAIN-CONTAINING PROTEIN-RELATED"/>
    <property type="match status" value="1"/>
</dbReference>
<keyword evidence="3 4" id="KW-0326">Glycosidase</keyword>
<dbReference type="InterPro" id="IPR000805">
    <property type="entry name" value="Glyco_hydro_26"/>
</dbReference>
<feature type="chain" id="PRO_5014715176" evidence="5">
    <location>
        <begin position="30"/>
        <end position="327"/>
    </location>
</feature>
<keyword evidence="8" id="KW-1185">Reference proteome</keyword>
<feature type="active site" description="Nucleophile" evidence="4">
    <location>
        <position position="267"/>
    </location>
</feature>
<feature type="signal peptide" evidence="5">
    <location>
        <begin position="1"/>
        <end position="29"/>
    </location>
</feature>
<dbReference type="AlphaFoldDB" id="A0A2M9CZG2"/>
<evidence type="ECO:0000256" key="4">
    <source>
        <dbReference type="PROSITE-ProRule" id="PRU01100"/>
    </source>
</evidence>
<dbReference type="PANTHER" id="PTHR40079">
    <property type="entry name" value="MANNAN ENDO-1,4-BETA-MANNOSIDASE E-RELATED"/>
    <property type="match status" value="1"/>
</dbReference>